<protein>
    <submittedName>
        <fullName evidence="1">Uncharacterized protein</fullName>
    </submittedName>
</protein>
<organism evidence="1 2">
    <name type="scientific">Sphaerospermopsis aphanizomenoides LEGE 00250</name>
    <dbReference type="NCBI Taxonomy" id="2777972"/>
    <lineage>
        <taxon>Bacteria</taxon>
        <taxon>Bacillati</taxon>
        <taxon>Cyanobacteriota</taxon>
        <taxon>Cyanophyceae</taxon>
        <taxon>Nostocales</taxon>
        <taxon>Aphanizomenonaceae</taxon>
        <taxon>Sphaerospermopsis</taxon>
        <taxon>Sphaerospermopsis aphanizomenoides</taxon>
    </lineage>
</organism>
<proteinExistence type="predicted"/>
<feature type="non-terminal residue" evidence="1">
    <location>
        <position position="51"/>
    </location>
</feature>
<gene>
    <name evidence="1" type="ORF">IQ227_19415</name>
</gene>
<reference evidence="1 2" key="1">
    <citation type="submission" date="2020-10" db="EMBL/GenBank/DDBJ databases">
        <authorList>
            <person name="Castelo-Branco R."/>
            <person name="Eusebio N."/>
            <person name="Adriana R."/>
            <person name="Vieira A."/>
            <person name="Brugerolle De Fraissinette N."/>
            <person name="Rezende De Castro R."/>
            <person name="Schneider M.P."/>
            <person name="Vasconcelos V."/>
            <person name="Leao P.N."/>
        </authorList>
    </citation>
    <scope>NUCLEOTIDE SEQUENCE [LARGE SCALE GENOMIC DNA]</scope>
    <source>
        <strain evidence="1 2">LEGE 00250</strain>
    </source>
</reference>
<dbReference type="EMBL" id="JADEWB010000143">
    <property type="protein sequence ID" value="MBE9238135.1"/>
    <property type="molecule type" value="Genomic_DNA"/>
</dbReference>
<comment type="caution">
    <text evidence="1">The sequence shown here is derived from an EMBL/GenBank/DDBJ whole genome shotgun (WGS) entry which is preliminary data.</text>
</comment>
<accession>A0ABR9VI11</accession>
<evidence type="ECO:0000313" key="2">
    <source>
        <dbReference type="Proteomes" id="UP000606776"/>
    </source>
</evidence>
<dbReference type="Proteomes" id="UP000606776">
    <property type="component" value="Unassembled WGS sequence"/>
</dbReference>
<name>A0ABR9VI11_9CYAN</name>
<sequence>MSSWFITLKIRKEQKSPNIYIMNFREEFKLLLRARYPLIYIPTHEEERVET</sequence>
<evidence type="ECO:0000313" key="1">
    <source>
        <dbReference type="EMBL" id="MBE9238135.1"/>
    </source>
</evidence>
<keyword evidence="2" id="KW-1185">Reference proteome</keyword>